<dbReference type="PRINTS" id="PR00315">
    <property type="entry name" value="ELONGATNFCT"/>
</dbReference>
<dbReference type="PANTHER" id="PTHR42908:SF8">
    <property type="entry name" value="TR-TYPE G DOMAIN-CONTAINING PROTEIN"/>
    <property type="match status" value="1"/>
</dbReference>
<reference evidence="6" key="1">
    <citation type="journal article" date="2019" name="Int. J. Syst. Evol. Microbiol.">
        <title>The Global Catalogue of Microorganisms (GCM) 10K type strain sequencing project: providing services to taxonomists for standard genome sequencing and annotation.</title>
        <authorList>
            <consortium name="The Broad Institute Genomics Platform"/>
            <consortium name="The Broad Institute Genome Sequencing Center for Infectious Disease"/>
            <person name="Wu L."/>
            <person name="Ma J."/>
        </authorList>
    </citation>
    <scope>NUCLEOTIDE SEQUENCE [LARGE SCALE GENOMIC DNA]</scope>
    <source>
        <strain evidence="6">CGMCC 1.12237</strain>
    </source>
</reference>
<dbReference type="RefSeq" id="WP_144925076.1">
    <property type="nucleotide sequence ID" value="NZ_JBHSMC010000001.1"/>
</dbReference>
<dbReference type="Pfam" id="PF00679">
    <property type="entry name" value="EFG_C"/>
    <property type="match status" value="1"/>
</dbReference>
<dbReference type="Gene3D" id="3.30.70.870">
    <property type="entry name" value="Elongation Factor G (Translational Gtpase), domain 3"/>
    <property type="match status" value="1"/>
</dbReference>
<evidence type="ECO:0000256" key="2">
    <source>
        <dbReference type="ARBA" id="ARBA00023134"/>
    </source>
</evidence>
<dbReference type="CDD" id="cd01891">
    <property type="entry name" value="TypA_BipA"/>
    <property type="match status" value="1"/>
</dbReference>
<dbReference type="NCBIfam" id="TIGR01394">
    <property type="entry name" value="TypA_BipA"/>
    <property type="match status" value="1"/>
</dbReference>
<accession>A0ABW0LDT1</accession>
<dbReference type="InterPro" id="IPR047042">
    <property type="entry name" value="BipA_II"/>
</dbReference>
<name>A0ABW0LDT1_9BACI</name>
<organism evidence="5 6">
    <name type="scientific">Lederbergia graminis</name>
    <dbReference type="NCBI Taxonomy" id="735518"/>
    <lineage>
        <taxon>Bacteria</taxon>
        <taxon>Bacillati</taxon>
        <taxon>Bacillota</taxon>
        <taxon>Bacilli</taxon>
        <taxon>Bacillales</taxon>
        <taxon>Bacillaceae</taxon>
        <taxon>Lederbergia</taxon>
    </lineage>
</organism>
<dbReference type="Gene3D" id="3.30.70.240">
    <property type="match status" value="1"/>
</dbReference>
<dbReference type="CDD" id="cd03691">
    <property type="entry name" value="BipA_TypA_II"/>
    <property type="match status" value="1"/>
</dbReference>
<dbReference type="CDD" id="cd16263">
    <property type="entry name" value="BipA_III"/>
    <property type="match status" value="1"/>
</dbReference>
<comment type="caution">
    <text evidence="5">The sequence shown here is derived from an EMBL/GenBank/DDBJ whole genome shotgun (WGS) entry which is preliminary data.</text>
</comment>
<dbReference type="InterPro" id="IPR047043">
    <property type="entry name" value="BipA_III"/>
</dbReference>
<dbReference type="Proteomes" id="UP001596147">
    <property type="component" value="Unassembled WGS sequence"/>
</dbReference>
<dbReference type="NCBIfam" id="TIGR00231">
    <property type="entry name" value="small_GTP"/>
    <property type="match status" value="1"/>
</dbReference>
<evidence type="ECO:0000313" key="5">
    <source>
        <dbReference type="EMBL" id="MFC5463899.1"/>
    </source>
</evidence>
<comment type="similarity">
    <text evidence="3">Belongs to the TRAFAC class translation factor GTPase superfamily. Classic translation factor GTPase family. BipA subfamily.</text>
</comment>
<dbReference type="PROSITE" id="PS00301">
    <property type="entry name" value="G_TR_1"/>
    <property type="match status" value="1"/>
</dbReference>
<dbReference type="PANTHER" id="PTHR42908">
    <property type="entry name" value="TRANSLATION ELONGATION FACTOR-RELATED"/>
    <property type="match status" value="1"/>
</dbReference>
<dbReference type="Pfam" id="PF21018">
    <property type="entry name" value="BipA_C"/>
    <property type="match status" value="1"/>
</dbReference>
<feature type="binding site" evidence="3">
    <location>
        <begin position="130"/>
        <end position="133"/>
    </location>
    <ligand>
        <name>GTP</name>
        <dbReference type="ChEBI" id="CHEBI:37565"/>
    </ligand>
</feature>
<dbReference type="SUPFAM" id="SSF52540">
    <property type="entry name" value="P-loop containing nucleoside triphosphate hydrolases"/>
    <property type="match status" value="1"/>
</dbReference>
<dbReference type="Pfam" id="PF14492">
    <property type="entry name" value="EFG_III"/>
    <property type="match status" value="1"/>
</dbReference>
<dbReference type="EMBL" id="JBHSMC010000001">
    <property type="protein sequence ID" value="MFC5463899.1"/>
    <property type="molecule type" value="Genomic_DNA"/>
</dbReference>
<keyword evidence="3" id="KW-0694">RNA-binding</keyword>
<feature type="domain" description="Tr-type G" evidence="4">
    <location>
        <begin position="5"/>
        <end position="200"/>
    </location>
</feature>
<comment type="catalytic activity">
    <reaction evidence="3">
        <text>GTP + H2O = GDP + phosphate + H(+)</text>
        <dbReference type="Rhea" id="RHEA:19669"/>
        <dbReference type="ChEBI" id="CHEBI:15377"/>
        <dbReference type="ChEBI" id="CHEBI:15378"/>
        <dbReference type="ChEBI" id="CHEBI:37565"/>
        <dbReference type="ChEBI" id="CHEBI:43474"/>
        <dbReference type="ChEBI" id="CHEBI:58189"/>
    </reaction>
</comment>
<dbReference type="InterPro" id="IPR035651">
    <property type="entry name" value="BipA_V"/>
</dbReference>
<dbReference type="InterPro" id="IPR009000">
    <property type="entry name" value="Transl_B-barrel_sf"/>
</dbReference>
<dbReference type="SUPFAM" id="SSF54980">
    <property type="entry name" value="EF-G C-terminal domain-like"/>
    <property type="match status" value="2"/>
</dbReference>
<dbReference type="InterPro" id="IPR000640">
    <property type="entry name" value="EFG_V-like"/>
</dbReference>
<keyword evidence="3" id="KW-0963">Cytoplasm</keyword>
<dbReference type="CDD" id="cd03710">
    <property type="entry name" value="BipA_TypA_C"/>
    <property type="match status" value="1"/>
</dbReference>
<comment type="subunit">
    <text evidence="3">Monomer.</text>
</comment>
<dbReference type="InterPro" id="IPR004161">
    <property type="entry name" value="EFTu-like_2"/>
</dbReference>
<evidence type="ECO:0000313" key="6">
    <source>
        <dbReference type="Proteomes" id="UP001596147"/>
    </source>
</evidence>
<protein>
    <recommendedName>
        <fullName evidence="3">Large ribosomal subunit assembly factor BipA</fullName>
        <ecNumber evidence="3">3.6.5.-</ecNumber>
    </recommendedName>
    <alternativeName>
        <fullName evidence="3">GTP-binding protein BipA</fullName>
    </alternativeName>
</protein>
<sequence length="612" mass="68969">MKLREDIRNIAIIAHVDHGKTTMVDQLLRQSGTFRTNEQVAERAMDSNDIERERGITILAKNTAIQYKDTKINILDTPGHADFGGEVERILRMVDGVLLIVDAYEGCMPQTRFVLKKALEQNLTPIVVVNKIDRDFARPEEVVDEVLELFIELDANDEQLEFPVIYASGIQGTASKDPSSQDENMEVLYETIIENIPAPIDNKEEPLQFQVSLLDYNDFVGRIGIGRIFRGSMKVGQQVVVLKQDGTSKQFRVTKMFGFFGLKRVEIQEASAGDLIAVSGMESIDVGDTICPVEHQEPLPILRIDEPTLQMTFLVNNSPFAGREGKFITSRKVEERLRSQLETDVSLRVENTDSPDAWIVSGRGELHLSILIENMRREGFELQVSKPQVIVKEIDGVKCEPVERVQIDIPEEHTGSVIESLGTRKGEMLDMINNGNGQVRLIFNIPARGLIGYTTEFMSITRGYGILNHTFDSYQPLQKGKVGGRRQGVLVSMETGKSTSYGILQVEDRGTIFVEPGTEIYEGMIVGEHTRENDITVNITKTKHATNVRSATKDQTTVIKKPRIMSLEEALEYLNDDEYCEVTPQSIRLRKQILDKNEREKAAKKKKLQEVE</sequence>
<dbReference type="InterPro" id="IPR027417">
    <property type="entry name" value="P-loop_NTPase"/>
</dbReference>
<dbReference type="InterPro" id="IPR047041">
    <property type="entry name" value="BipA_GTP-bd_dom"/>
</dbReference>
<keyword evidence="2 3" id="KW-0342">GTP-binding</keyword>
<proteinExistence type="inferred from homology"/>
<evidence type="ECO:0000256" key="3">
    <source>
        <dbReference type="HAMAP-Rule" id="MF_00849"/>
    </source>
</evidence>
<dbReference type="Pfam" id="PF00009">
    <property type="entry name" value="GTP_EFTU"/>
    <property type="match status" value="1"/>
</dbReference>
<comment type="function">
    <text evidence="3">A 50S ribosomal subunit assembly protein with GTPase activity, required for 50S subunit assembly at low temperatures, may also play a role in translation. Binds GTP and analogs. Binds the 70S ribosome between the 30S and 50S subunits, in a similar position as ribosome-bound EF-G; it contacts a number of ribosomal proteins, both rRNAs and the A-site tRNA.</text>
</comment>
<keyword evidence="3" id="KW-0378">Hydrolase</keyword>
<dbReference type="SUPFAM" id="SSF50447">
    <property type="entry name" value="Translation proteins"/>
    <property type="match status" value="1"/>
</dbReference>
<feature type="binding site" evidence="3">
    <location>
        <begin position="17"/>
        <end position="22"/>
    </location>
    <ligand>
        <name>GTP</name>
        <dbReference type="ChEBI" id="CHEBI:37565"/>
    </ligand>
</feature>
<keyword evidence="1 3" id="KW-0547">Nucleotide-binding</keyword>
<gene>
    <name evidence="5" type="primary">typA</name>
    <name evidence="3" type="synonym">bipA</name>
    <name evidence="5" type="ORF">ACFPM4_03895</name>
</gene>
<dbReference type="PROSITE" id="PS51722">
    <property type="entry name" value="G_TR_2"/>
    <property type="match status" value="1"/>
</dbReference>
<dbReference type="Gene3D" id="3.40.50.300">
    <property type="entry name" value="P-loop containing nucleotide triphosphate hydrolases"/>
    <property type="match status" value="1"/>
</dbReference>
<evidence type="ECO:0000259" key="4">
    <source>
        <dbReference type="PROSITE" id="PS51722"/>
    </source>
</evidence>
<dbReference type="HAMAP" id="MF_00849">
    <property type="entry name" value="BipA"/>
    <property type="match status" value="1"/>
</dbReference>
<dbReference type="Gene3D" id="2.40.30.10">
    <property type="entry name" value="Translation factors"/>
    <property type="match status" value="1"/>
</dbReference>
<dbReference type="Gene3D" id="2.40.50.250">
    <property type="entry name" value="bipa protein"/>
    <property type="match status" value="1"/>
</dbReference>
<keyword evidence="3" id="KW-0699">rRNA-binding</keyword>
<dbReference type="InterPro" id="IPR048876">
    <property type="entry name" value="BipA_C"/>
</dbReference>
<keyword evidence="3" id="KW-0820">tRNA-binding</keyword>
<dbReference type="Pfam" id="PF03144">
    <property type="entry name" value="GTP_EFTU_D2"/>
    <property type="match status" value="1"/>
</dbReference>
<dbReference type="InterPro" id="IPR031157">
    <property type="entry name" value="G_TR_CS"/>
</dbReference>
<dbReference type="InterPro" id="IPR006298">
    <property type="entry name" value="BipA"/>
</dbReference>
<dbReference type="InterPro" id="IPR005225">
    <property type="entry name" value="Small_GTP-bd"/>
</dbReference>
<dbReference type="SMART" id="SM00838">
    <property type="entry name" value="EFG_C"/>
    <property type="match status" value="1"/>
</dbReference>
<evidence type="ECO:0000256" key="1">
    <source>
        <dbReference type="ARBA" id="ARBA00022741"/>
    </source>
</evidence>
<dbReference type="InterPro" id="IPR000795">
    <property type="entry name" value="T_Tr_GTP-bd_dom"/>
</dbReference>
<keyword evidence="6" id="KW-1185">Reference proteome</keyword>
<dbReference type="InterPro" id="IPR042116">
    <property type="entry name" value="TypA/BipA_C"/>
</dbReference>
<comment type="subcellular location">
    <subcellularLocation>
        <location evidence="3">Cytoplasm</location>
    </subcellularLocation>
    <text evidence="3">Binds to ribosomes.</text>
</comment>
<dbReference type="EC" id="3.6.5.-" evidence="3"/>
<dbReference type="InterPro" id="IPR041095">
    <property type="entry name" value="EFG_II"/>
</dbReference>
<keyword evidence="3" id="KW-0690">Ribosome biogenesis</keyword>
<dbReference type="InterPro" id="IPR035647">
    <property type="entry name" value="EFG_III/V"/>
</dbReference>